<dbReference type="Gene3D" id="3.40.33.10">
    <property type="entry name" value="CAP"/>
    <property type="match status" value="1"/>
</dbReference>
<dbReference type="CDD" id="cd05379">
    <property type="entry name" value="CAP_bacterial"/>
    <property type="match status" value="1"/>
</dbReference>
<feature type="compositionally biased region" description="Low complexity" evidence="1">
    <location>
        <begin position="28"/>
        <end position="80"/>
    </location>
</feature>
<dbReference type="InterPro" id="IPR014044">
    <property type="entry name" value="CAP_dom"/>
</dbReference>
<organism evidence="3 4">
    <name type="scientific">Vallitalea pronyensis</name>
    <dbReference type="NCBI Taxonomy" id="1348613"/>
    <lineage>
        <taxon>Bacteria</taxon>
        <taxon>Bacillati</taxon>
        <taxon>Bacillota</taxon>
        <taxon>Clostridia</taxon>
        <taxon>Lachnospirales</taxon>
        <taxon>Vallitaleaceae</taxon>
        <taxon>Vallitalea</taxon>
    </lineage>
</organism>
<dbReference type="PANTHER" id="PTHR31157:SF1">
    <property type="entry name" value="SCP DOMAIN-CONTAINING PROTEIN"/>
    <property type="match status" value="1"/>
</dbReference>
<dbReference type="Pfam" id="PF00188">
    <property type="entry name" value="CAP"/>
    <property type="match status" value="1"/>
</dbReference>
<dbReference type="SUPFAM" id="SSF55797">
    <property type="entry name" value="PR-1-like"/>
    <property type="match status" value="1"/>
</dbReference>
<evidence type="ECO:0000313" key="4">
    <source>
        <dbReference type="Proteomes" id="UP000683246"/>
    </source>
</evidence>
<evidence type="ECO:0000256" key="1">
    <source>
        <dbReference type="SAM" id="MobiDB-lite"/>
    </source>
</evidence>
<name>A0A8J8SJK3_9FIRM</name>
<feature type="domain" description="SCP" evidence="2">
    <location>
        <begin position="91"/>
        <end position="205"/>
    </location>
</feature>
<proteinExistence type="predicted"/>
<feature type="compositionally biased region" description="Polar residues" evidence="1">
    <location>
        <begin position="1"/>
        <end position="10"/>
    </location>
</feature>
<gene>
    <name evidence="3" type="ORF">HZI73_10030</name>
</gene>
<sequence length="208" mass="22056">MNAPQGTPNVNMPGGGKTPQLPGNIMRTPGANGAPTTPGSTATTPGRDTTPAPNNAATPNTTAPNDNATANGNQNTTTNQSISSGEQQMINLVNQSRKQNGLPALQADNELSEIARIKSKDMIDKNYFSHNSPTYGSPFDMLKNFGVSYIKAGENIAGNQTVDKAHEALMNSPGHRQNILSSEYTHIGVGIQKGGQYGNMFTQIFIRK</sequence>
<protein>
    <recommendedName>
        <fullName evidence="2">SCP domain-containing protein</fullName>
    </recommendedName>
</protein>
<evidence type="ECO:0000259" key="2">
    <source>
        <dbReference type="Pfam" id="PF00188"/>
    </source>
</evidence>
<keyword evidence="4" id="KW-1185">Reference proteome</keyword>
<dbReference type="AlphaFoldDB" id="A0A8J8SJK3"/>
<feature type="region of interest" description="Disordered" evidence="1">
    <location>
        <begin position="1"/>
        <end position="83"/>
    </location>
</feature>
<dbReference type="Proteomes" id="UP000683246">
    <property type="component" value="Chromosome"/>
</dbReference>
<reference evidence="3" key="1">
    <citation type="submission" date="2020-07" db="EMBL/GenBank/DDBJ databases">
        <title>Vallitalea pronyensis genome.</title>
        <authorList>
            <person name="Postec A."/>
        </authorList>
    </citation>
    <scope>NUCLEOTIDE SEQUENCE</scope>
    <source>
        <strain evidence="3">FatNI3</strain>
    </source>
</reference>
<dbReference type="InterPro" id="IPR014258">
    <property type="entry name" value="CAP_domain_YkwD-like"/>
</dbReference>
<dbReference type="PANTHER" id="PTHR31157">
    <property type="entry name" value="SCP DOMAIN-CONTAINING PROTEIN"/>
    <property type="match status" value="1"/>
</dbReference>
<dbReference type="EMBL" id="CP058649">
    <property type="protein sequence ID" value="QUI25663.1"/>
    <property type="molecule type" value="Genomic_DNA"/>
</dbReference>
<accession>A0A8J8SJK3</accession>
<evidence type="ECO:0000313" key="3">
    <source>
        <dbReference type="EMBL" id="QUI25663.1"/>
    </source>
</evidence>
<dbReference type="KEGG" id="vpy:HZI73_10030"/>
<dbReference type="InterPro" id="IPR035940">
    <property type="entry name" value="CAP_sf"/>
</dbReference>
<dbReference type="NCBIfam" id="TIGR02909">
    <property type="entry name" value="spore_YkwD"/>
    <property type="match status" value="1"/>
</dbReference>